<dbReference type="SUPFAM" id="SSF159659">
    <property type="entry name" value="Cgl1923-like"/>
    <property type="match status" value="1"/>
</dbReference>
<proteinExistence type="predicted"/>
<organism evidence="1">
    <name type="scientific">marine sediment metagenome</name>
    <dbReference type="NCBI Taxonomy" id="412755"/>
    <lineage>
        <taxon>unclassified sequences</taxon>
        <taxon>metagenomes</taxon>
        <taxon>ecological metagenomes</taxon>
    </lineage>
</organism>
<name>X1NC81_9ZZZZ</name>
<accession>X1NC81</accession>
<dbReference type="Pfam" id="PF09754">
    <property type="entry name" value="PAC2"/>
    <property type="match status" value="1"/>
</dbReference>
<dbReference type="Gene3D" id="3.40.50.10900">
    <property type="entry name" value="PAC-like subunit"/>
    <property type="match status" value="1"/>
</dbReference>
<gene>
    <name evidence="1" type="ORF">S06H3_26282</name>
</gene>
<reference evidence="1" key="1">
    <citation type="journal article" date="2014" name="Front. Microbiol.">
        <title>High frequency of phylogenetically diverse reductive dehalogenase-homologous genes in deep subseafloor sedimentary metagenomes.</title>
        <authorList>
            <person name="Kawai M."/>
            <person name="Futagami T."/>
            <person name="Toyoda A."/>
            <person name="Takaki Y."/>
            <person name="Nishi S."/>
            <person name="Hori S."/>
            <person name="Arai W."/>
            <person name="Tsubouchi T."/>
            <person name="Morono Y."/>
            <person name="Uchiyama I."/>
            <person name="Ito T."/>
            <person name="Fujiyama A."/>
            <person name="Inagaki F."/>
            <person name="Takami H."/>
        </authorList>
    </citation>
    <scope>NUCLEOTIDE SEQUENCE</scope>
    <source>
        <strain evidence="1">Expedition CK06-06</strain>
    </source>
</reference>
<comment type="caution">
    <text evidence="1">The sequence shown here is derived from an EMBL/GenBank/DDBJ whole genome shotgun (WGS) entry which is preliminary data.</text>
</comment>
<dbReference type="PANTHER" id="PTHR35610">
    <property type="entry name" value="3-ISOPROPYLMALATE DEHYDRATASE-RELATED"/>
    <property type="match status" value="1"/>
</dbReference>
<sequence>EGGRVYAEGKKVYHMAKVVLDVAEKFKCRRIYISGAAVALTHHTTKPRVWAVPNSESLISEIREYRNTVLMSDIEGRGGHGNITGLNGLLLGVAKKRGFEAICLMGEIPVYLRGLPLYYSKASKSVLEALSHSLKIEVNLDQLEELDQRVQRRIEEFYQQIPLAIRGQLDKLKHVTYDKPAGPGPITEEEKKGIMEDVERFFKKRGEGG</sequence>
<dbReference type="EMBL" id="BARV01015180">
    <property type="protein sequence ID" value="GAI27786.1"/>
    <property type="molecule type" value="Genomic_DNA"/>
</dbReference>
<evidence type="ECO:0000313" key="1">
    <source>
        <dbReference type="EMBL" id="GAI27786.1"/>
    </source>
</evidence>
<protein>
    <submittedName>
        <fullName evidence="1">Uncharacterized protein</fullName>
    </submittedName>
</protein>
<feature type="non-terminal residue" evidence="1">
    <location>
        <position position="1"/>
    </location>
</feature>
<dbReference type="InterPro" id="IPR019151">
    <property type="entry name" value="Proteasome_assmbl_chaperone_2"/>
</dbReference>
<dbReference type="InterPro" id="IPR038389">
    <property type="entry name" value="PSMG2_sf"/>
</dbReference>
<dbReference type="AlphaFoldDB" id="X1NC81"/>